<evidence type="ECO:0000256" key="2">
    <source>
        <dbReference type="SAM" id="SignalP"/>
    </source>
</evidence>
<dbReference type="eggNOG" id="ENOG502R4HH">
    <property type="taxonomic scope" value="Eukaryota"/>
</dbReference>
<evidence type="ECO:0000313" key="3">
    <source>
        <dbReference type="EMBL" id="KIS69775.1"/>
    </source>
</evidence>
<name>A0A0D1E5U3_MYCMD</name>
<dbReference type="AlphaFoldDB" id="A0A0D1E5U3"/>
<feature type="region of interest" description="Disordered" evidence="1">
    <location>
        <begin position="47"/>
        <end position="71"/>
    </location>
</feature>
<dbReference type="Proteomes" id="UP000000561">
    <property type="component" value="Chromosome 5"/>
</dbReference>
<dbReference type="VEuPathDB" id="FungiDB:UMAG_02297"/>
<protein>
    <submittedName>
        <fullName evidence="3">Uncharacterized protein</fullName>
    </submittedName>
</protein>
<gene>
    <name evidence="3" type="ORF">UMAG_02297</name>
</gene>
<evidence type="ECO:0000313" key="4">
    <source>
        <dbReference type="Proteomes" id="UP000000561"/>
    </source>
</evidence>
<dbReference type="InParanoid" id="A0A0D1E5U3"/>
<dbReference type="GeneID" id="23563082"/>
<reference evidence="3 4" key="1">
    <citation type="journal article" date="2006" name="Nature">
        <title>Insights from the genome of the biotrophic fungal plant pathogen Ustilago maydis.</title>
        <authorList>
            <person name="Kamper J."/>
            <person name="Kahmann R."/>
            <person name="Bolker M."/>
            <person name="Ma L.J."/>
            <person name="Brefort T."/>
            <person name="Saville B.J."/>
            <person name="Banuett F."/>
            <person name="Kronstad J.W."/>
            <person name="Gold S.E."/>
            <person name="Muller O."/>
            <person name="Perlin M.H."/>
            <person name="Wosten H.A."/>
            <person name="de Vries R."/>
            <person name="Ruiz-Herrera J."/>
            <person name="Reynaga-Pena C.G."/>
            <person name="Snetselaar K."/>
            <person name="McCann M."/>
            <person name="Perez-Martin J."/>
            <person name="Feldbrugge M."/>
            <person name="Basse C.W."/>
            <person name="Steinberg G."/>
            <person name="Ibeas J.I."/>
            <person name="Holloman W."/>
            <person name="Guzman P."/>
            <person name="Farman M."/>
            <person name="Stajich J.E."/>
            <person name="Sentandreu R."/>
            <person name="Gonzalez-Prieto J.M."/>
            <person name="Kennell J.C."/>
            <person name="Molina L."/>
            <person name="Schirawski J."/>
            <person name="Mendoza-Mendoza A."/>
            <person name="Greilinger D."/>
            <person name="Munch K."/>
            <person name="Rossel N."/>
            <person name="Scherer M."/>
            <person name="Vranes M."/>
            <person name="Ladendorf O."/>
            <person name="Vincon V."/>
            <person name="Fuchs U."/>
            <person name="Sandrock B."/>
            <person name="Meng S."/>
            <person name="Ho E.C."/>
            <person name="Cahill M.J."/>
            <person name="Boyce K.J."/>
            <person name="Klose J."/>
            <person name="Klosterman S.J."/>
            <person name="Deelstra H.J."/>
            <person name="Ortiz-Castellanos L."/>
            <person name="Li W."/>
            <person name="Sanchez-Alonso P."/>
            <person name="Schreier P.H."/>
            <person name="Hauser-Hahn I."/>
            <person name="Vaupel M."/>
            <person name="Koopmann E."/>
            <person name="Friedrich G."/>
            <person name="Voss H."/>
            <person name="Schluter T."/>
            <person name="Margolis J."/>
            <person name="Platt D."/>
            <person name="Swimmer C."/>
            <person name="Gnirke A."/>
            <person name="Chen F."/>
            <person name="Vysotskaia V."/>
            <person name="Mannhaupt G."/>
            <person name="Guldener U."/>
            <person name="Munsterkotter M."/>
            <person name="Haase D."/>
            <person name="Oesterheld M."/>
            <person name="Mewes H.W."/>
            <person name="Mauceli E.W."/>
            <person name="DeCaprio D."/>
            <person name="Wade C.M."/>
            <person name="Butler J."/>
            <person name="Young S."/>
            <person name="Jaffe D.B."/>
            <person name="Calvo S."/>
            <person name="Nusbaum C."/>
            <person name="Galagan J."/>
            <person name="Birren B.W."/>
        </authorList>
    </citation>
    <scope>NUCLEOTIDE SEQUENCE [LARGE SCALE GENOMIC DNA]</scope>
    <source>
        <strain evidence="4">DSM 14603 / FGSC 9021 / UM521</strain>
    </source>
</reference>
<proteinExistence type="predicted"/>
<accession>A0A0D1E5U3</accession>
<feature type="signal peptide" evidence="2">
    <location>
        <begin position="1"/>
        <end position="26"/>
    </location>
</feature>
<keyword evidence="2" id="KW-0732">Signal</keyword>
<organism evidence="3 4">
    <name type="scientific">Mycosarcoma maydis</name>
    <name type="common">Corn smut fungus</name>
    <name type="synonym">Ustilago maydis</name>
    <dbReference type="NCBI Taxonomy" id="5270"/>
    <lineage>
        <taxon>Eukaryota</taxon>
        <taxon>Fungi</taxon>
        <taxon>Dikarya</taxon>
        <taxon>Basidiomycota</taxon>
        <taxon>Ustilaginomycotina</taxon>
        <taxon>Ustilaginomycetes</taxon>
        <taxon>Ustilaginales</taxon>
        <taxon>Ustilaginaceae</taxon>
        <taxon>Mycosarcoma</taxon>
    </lineage>
</organism>
<keyword evidence="4" id="KW-1185">Reference proteome</keyword>
<dbReference type="OrthoDB" id="10513432at2759"/>
<dbReference type="RefSeq" id="XP_011388623.1">
    <property type="nucleotide sequence ID" value="XM_011390321.1"/>
</dbReference>
<dbReference type="EMBL" id="CM003144">
    <property type="protein sequence ID" value="KIS69775.1"/>
    <property type="molecule type" value="Genomic_DNA"/>
</dbReference>
<sequence length="294" mass="32506">MKLSRMLSSVFAVLAALMCLLQQAATTSISLDELERLLDAPVSEAPVTVSGAGGDSGSRVNPGNHGSLPSTSIDGSWSDILHRQSSEDARSAILQYDPSATVTGQWQHPSTSDSGLGGPGNIFIRQLDLNERTQALTAIKDQFYTQLGSRARGNEVRVWPYQGQLSWKDFAYCVGTLPNLDAKFGVWPYRLGENQYLLQQASSTGRAFRLLSGYSPPNHSRVYFYVFREAGPRGSELFQFIGTFRTPDRSRLLPFRQAYLIPVSRQVRSVEVISRSLVRLHFQSDSISPVLDSQ</sequence>
<evidence type="ECO:0000256" key="1">
    <source>
        <dbReference type="SAM" id="MobiDB-lite"/>
    </source>
</evidence>
<feature type="chain" id="PRO_5002229615" evidence="2">
    <location>
        <begin position="27"/>
        <end position="294"/>
    </location>
</feature>
<dbReference type="KEGG" id="uma:UMAG_02297"/>